<evidence type="ECO:0000256" key="5">
    <source>
        <dbReference type="SAM" id="Coils"/>
    </source>
</evidence>
<organism evidence="7 8">
    <name type="scientific">Fragariocoptes setiger</name>
    <dbReference type="NCBI Taxonomy" id="1670756"/>
    <lineage>
        <taxon>Eukaryota</taxon>
        <taxon>Metazoa</taxon>
        <taxon>Ecdysozoa</taxon>
        <taxon>Arthropoda</taxon>
        <taxon>Chelicerata</taxon>
        <taxon>Arachnida</taxon>
        <taxon>Acari</taxon>
        <taxon>Acariformes</taxon>
        <taxon>Trombidiformes</taxon>
        <taxon>Prostigmata</taxon>
        <taxon>Eupodina</taxon>
        <taxon>Eriophyoidea</taxon>
        <taxon>Phytoptidae</taxon>
        <taxon>Fragariocoptes</taxon>
    </lineage>
</organism>
<dbReference type="InterPro" id="IPR015943">
    <property type="entry name" value="WD40/YVTN_repeat-like_dom_sf"/>
</dbReference>
<dbReference type="PANTHER" id="PTHR10807">
    <property type="entry name" value="MYOTUBULARIN-RELATED"/>
    <property type="match status" value="1"/>
</dbReference>
<comment type="similarity">
    <text evidence="1">Belongs to the protein-tyrosine phosphatase family. Non-receptor class myotubularin subfamily.</text>
</comment>
<dbReference type="SUPFAM" id="SSF50729">
    <property type="entry name" value="PH domain-like"/>
    <property type="match status" value="1"/>
</dbReference>
<evidence type="ECO:0000313" key="8">
    <source>
        <dbReference type="Proteomes" id="UP000825002"/>
    </source>
</evidence>
<keyword evidence="3" id="KW-0677">Repeat</keyword>
<evidence type="ECO:0000256" key="1">
    <source>
        <dbReference type="ARBA" id="ARBA00007471"/>
    </source>
</evidence>
<dbReference type="Proteomes" id="UP000825002">
    <property type="component" value="Unassembled WGS sequence"/>
</dbReference>
<dbReference type="Pfam" id="PF06602">
    <property type="entry name" value="Myotub-related"/>
    <property type="match status" value="1"/>
</dbReference>
<dbReference type="PROSITE" id="PS51339">
    <property type="entry name" value="PPASE_MYOTUBULARIN"/>
    <property type="match status" value="1"/>
</dbReference>
<dbReference type="InterPro" id="IPR010569">
    <property type="entry name" value="Myotubularin-like_Pase_dom"/>
</dbReference>
<dbReference type="PROSITE" id="PS00678">
    <property type="entry name" value="WD_REPEATS_1"/>
    <property type="match status" value="1"/>
</dbReference>
<feature type="coiled-coil region" evidence="5">
    <location>
        <begin position="517"/>
        <end position="551"/>
    </location>
</feature>
<feature type="repeat" description="WD" evidence="4">
    <location>
        <begin position="747"/>
        <end position="781"/>
    </location>
</feature>
<dbReference type="InterPro" id="IPR030564">
    <property type="entry name" value="Myotubularin"/>
</dbReference>
<dbReference type="Gene3D" id="2.130.10.10">
    <property type="entry name" value="YVTN repeat-like/Quinoprotein amine dehydrogenase"/>
    <property type="match status" value="1"/>
</dbReference>
<dbReference type="PROSITE" id="PS50294">
    <property type="entry name" value="WD_REPEATS_REGION"/>
    <property type="match status" value="2"/>
</dbReference>
<dbReference type="EMBL" id="JAIFTH010000264">
    <property type="protein sequence ID" value="KAG9510001.1"/>
    <property type="molecule type" value="Genomic_DNA"/>
</dbReference>
<evidence type="ECO:0000259" key="6">
    <source>
        <dbReference type="PROSITE" id="PS51339"/>
    </source>
</evidence>
<feature type="repeat" description="WD" evidence="4">
    <location>
        <begin position="701"/>
        <end position="743"/>
    </location>
</feature>
<comment type="caution">
    <text evidence="7">The sequence shown here is derived from an EMBL/GenBank/DDBJ whole genome shotgun (WGS) entry which is preliminary data.</text>
</comment>
<dbReference type="InterPro" id="IPR036322">
    <property type="entry name" value="WD40_repeat_dom_sf"/>
</dbReference>
<keyword evidence="5" id="KW-0175">Coiled coil</keyword>
<reference evidence="7 8" key="1">
    <citation type="submission" date="2020-10" db="EMBL/GenBank/DDBJ databases">
        <authorList>
            <person name="Klimov P.B."/>
            <person name="Dyachkov S.M."/>
            <person name="Chetverikov P.E."/>
        </authorList>
    </citation>
    <scope>NUCLEOTIDE SEQUENCE [LARGE SCALE GENOMIC DNA]</scope>
    <source>
        <strain evidence="7">BMOC 18-1129-001#AD2665</strain>
        <tissue evidence="7">Entire mites</tissue>
    </source>
</reference>
<protein>
    <submittedName>
        <fullName evidence="7">Myotubularin-related protein 9</fullName>
    </submittedName>
</protein>
<dbReference type="PANTHER" id="PTHR10807:SF73">
    <property type="entry name" value="LD06050P"/>
    <property type="match status" value="1"/>
</dbReference>
<keyword evidence="2 4" id="KW-0853">WD repeat</keyword>
<dbReference type="PROSITE" id="PS50082">
    <property type="entry name" value="WD_REPEATS_2"/>
    <property type="match status" value="2"/>
</dbReference>
<dbReference type="Gene3D" id="2.30.29.30">
    <property type="entry name" value="Pleckstrin-homology domain (PH domain)/Phosphotyrosine-binding domain (PTB)"/>
    <property type="match status" value="1"/>
</dbReference>
<feature type="domain" description="Myotubularin phosphatase" evidence="6">
    <location>
        <begin position="123"/>
        <end position="500"/>
    </location>
</feature>
<name>A0ABQ7S9C6_9ACAR</name>
<evidence type="ECO:0000256" key="3">
    <source>
        <dbReference type="ARBA" id="ARBA00022737"/>
    </source>
</evidence>
<evidence type="ECO:0000256" key="4">
    <source>
        <dbReference type="PROSITE-ProRule" id="PRU00221"/>
    </source>
</evidence>
<dbReference type="SMART" id="SM00320">
    <property type="entry name" value="WD40"/>
    <property type="match status" value="5"/>
</dbReference>
<evidence type="ECO:0000256" key="2">
    <source>
        <dbReference type="ARBA" id="ARBA00022574"/>
    </source>
</evidence>
<dbReference type="Pfam" id="PF00400">
    <property type="entry name" value="WD40"/>
    <property type="match status" value="3"/>
</dbReference>
<dbReference type="InterPro" id="IPR029021">
    <property type="entry name" value="Prot-tyrosine_phosphatase-like"/>
</dbReference>
<dbReference type="SUPFAM" id="SSF50978">
    <property type="entry name" value="WD40 repeat-like"/>
    <property type="match status" value="1"/>
</dbReference>
<dbReference type="InterPro" id="IPR011993">
    <property type="entry name" value="PH-like_dom_sf"/>
</dbReference>
<keyword evidence="8" id="KW-1185">Reference proteome</keyword>
<proteinExistence type="inferred from homology"/>
<accession>A0ABQ7S9C6</accession>
<gene>
    <name evidence="7" type="primary">MTMR9</name>
    <name evidence="7" type="ORF">GZH46_01464</name>
</gene>
<dbReference type="InterPro" id="IPR048994">
    <property type="entry name" value="PH-GRAM_MTMR6-9"/>
</dbReference>
<sequence length="960" mass="110636">MEFAELIQIPKLDNVTLHRNLHTPIQVTLCITCHHLILSSRSNNDDEIWILHVLVDNVERRITSTQNSLILKCKDFRQLQLDVRGHDELNSIANSIEWLSNLDDPRLLYPFFYRAMFDIVEDGWVMFQLDREYNKIFMQSGDELRISHVNKDYAVCATYPELVVVPKSIPDDHLIKSAKFRCLGRFPVLSYLHKPNKAVIFRSGQPMIGPDNKRCREDERILTAMIGAKRGYIIETRTLNMAQLAKTKGGGYEPEAHYPLLRRVHRPIDRHHVLLDSLTKLIEACNDKTHTTERWLSRLEASAWLKHVQDVLNCACLVAQCIDQESASVLVHGSEGTDTTLLVCSLAQVILDPDCRTVHGFEALVEREWLQGGHPFATRCKHSVYTPANQRTREQSPVFLLFLDCVHQIYAQFKCSFEFNPKFLILLFENAYGSQYGTFLSNSAKLRRELSFQTRTVSLWSYMNRPEVLEMYLNPVYEPNNQPVWPSVAPQSLNLWIDVYLRWSMNAIERDKANQRLHHIKTMQREARQEVNRLRRRLEELTELQNQFQRSPRTATKTFTFSPQHKTTNREASTGLEMAVSRKTTKYRFVESVTEDHHSPIFGIQFNRYIRKKQLFATVGSNRVTIYEIQGDRIVPMQTYCDPDRSESFYCCDWSVQTPTDSSSTDSTENNRMLTSVLLAAGAKGIIRVILPETSQCVKYLIGHGCAINDLKVSPTMSDIILSSSKDYSLRLWNFKTSTCVAIFGGVEGHRDEVLSSDFHYTGEKIISCGMDHSLKIWTLDEEVQQAIAKSHVFQESTSKVSFPTVRKHFPTFTTRDIHTNYVDCARWLGNFILSKSCEDEIVCWKPGKLESPTDIDIPSKYTTDSTCTILERMPIKDCEIWFIRFSIDPYMRVLALGNKHGKTYVYDIQAQDNTRFKSQVLSHPKCTATVRQTCFSDDASILLCACDDGTIWRWQTVTD</sequence>
<dbReference type="InterPro" id="IPR019775">
    <property type="entry name" value="WD40_repeat_CS"/>
</dbReference>
<dbReference type="SUPFAM" id="SSF52799">
    <property type="entry name" value="(Phosphotyrosine protein) phosphatases II"/>
    <property type="match status" value="1"/>
</dbReference>
<evidence type="ECO:0000313" key="7">
    <source>
        <dbReference type="EMBL" id="KAG9510001.1"/>
    </source>
</evidence>
<dbReference type="Pfam" id="PF21098">
    <property type="entry name" value="PH-GRAM_MTMR6-like"/>
    <property type="match status" value="1"/>
</dbReference>
<dbReference type="InterPro" id="IPR001680">
    <property type="entry name" value="WD40_rpt"/>
</dbReference>
<dbReference type="CDD" id="cd14536">
    <property type="entry name" value="PTP-MTMR9"/>
    <property type="match status" value="1"/>
</dbReference>